<dbReference type="RefSeq" id="XP_020854903.1">
    <property type="nucleotide sequence ID" value="XM_020999244.1"/>
</dbReference>
<dbReference type="Gene3D" id="1.10.287.210">
    <property type="match status" value="1"/>
</dbReference>
<dbReference type="InterPro" id="IPR018154">
    <property type="entry name" value="TLV/ENV_coat_polyprotein"/>
</dbReference>
<keyword evidence="3" id="KW-0732">Signal</keyword>
<accession>A0A6P5LA42</accession>
<dbReference type="AlphaFoldDB" id="A0A6P5LA42"/>
<evidence type="ECO:0000256" key="7">
    <source>
        <dbReference type="SAM" id="Phobius"/>
    </source>
</evidence>
<evidence type="ECO:0000256" key="2">
    <source>
        <dbReference type="ARBA" id="ARBA00022692"/>
    </source>
</evidence>
<proteinExistence type="predicted"/>
<keyword evidence="4 7" id="KW-1133">Transmembrane helix</keyword>
<dbReference type="KEGG" id="pcw:110217083"/>
<dbReference type="GeneID" id="110217083"/>
<dbReference type="Pfam" id="PF00429">
    <property type="entry name" value="TLV_coat"/>
    <property type="match status" value="1"/>
</dbReference>
<feature type="transmembrane region" description="Helical" evidence="7">
    <location>
        <begin position="597"/>
        <end position="619"/>
    </location>
</feature>
<keyword evidence="5 7" id="KW-0472">Membrane</keyword>
<comment type="subcellular location">
    <subcellularLocation>
        <location evidence="1">Membrane</location>
        <topology evidence="1">Single-pass membrane protein</topology>
    </subcellularLocation>
</comment>
<keyword evidence="6" id="KW-1015">Disulfide bond</keyword>
<dbReference type="CDD" id="cd09851">
    <property type="entry name" value="HTLV-1-like_HR1-HR2"/>
    <property type="match status" value="1"/>
</dbReference>
<gene>
    <name evidence="9" type="primary">LOC110217083</name>
</gene>
<evidence type="ECO:0000256" key="4">
    <source>
        <dbReference type="ARBA" id="ARBA00022989"/>
    </source>
</evidence>
<evidence type="ECO:0000256" key="1">
    <source>
        <dbReference type="ARBA" id="ARBA00004167"/>
    </source>
</evidence>
<dbReference type="PANTHER" id="PTHR10424">
    <property type="entry name" value="VIRAL ENVELOPE PROTEIN"/>
    <property type="match status" value="1"/>
</dbReference>
<keyword evidence="8" id="KW-1185">Reference proteome</keyword>
<evidence type="ECO:0000256" key="6">
    <source>
        <dbReference type="ARBA" id="ARBA00023157"/>
    </source>
</evidence>
<reference evidence="9" key="1">
    <citation type="submission" date="2025-08" db="UniProtKB">
        <authorList>
            <consortium name="RefSeq"/>
        </authorList>
    </citation>
    <scope>IDENTIFICATION</scope>
    <source>
        <tissue evidence="9">Spleen</tissue>
    </source>
</reference>
<evidence type="ECO:0000256" key="5">
    <source>
        <dbReference type="ARBA" id="ARBA00023136"/>
    </source>
</evidence>
<dbReference type="Proteomes" id="UP000515140">
    <property type="component" value="Unplaced"/>
</dbReference>
<protein>
    <submittedName>
        <fullName evidence="9">Syncytin-1-like isoform X1</fullName>
    </submittedName>
</protein>
<dbReference type="PANTHER" id="PTHR10424:SF75">
    <property type="entry name" value="ENDOGENOUS RETROVIRUS GROUP S71 MEMBER 1 ENV POLYPROTEIN"/>
    <property type="match status" value="1"/>
</dbReference>
<dbReference type="InParanoid" id="A0A6P5LA42"/>
<evidence type="ECO:0000313" key="8">
    <source>
        <dbReference type="Proteomes" id="UP000515140"/>
    </source>
</evidence>
<dbReference type="FunCoup" id="A0A6P5LA42">
    <property type="interactions" value="5"/>
</dbReference>
<sequence length="682" mass="74037">MVANSAEPVASHAAAAAAEACYPEPGSSSTPHVYWPCRSGQVAPNVGLEVRTSARRTSIEKRFVATPSFSSLMKSPCVLKMTILVIFLLFRGSHGGFQSPDPVALSRALFGSPCDCGGGTFTVRPATYTQEVDCGEKTAYLAYRHSITGVSKPKWECVRKPRVIPPNGGQPGPCPSDCNYLEALHSTCYSSTQQCSGSSGTVYLTTIQEREYGGSTGGDWAHITSQGLRGSTNKYAQASCRKENIGKNVCWPLHAPVHISDGGGPTDQIREHEVRERINEIIKSMYPPIHYHPLALPKPRGTDLDVQTSEILEATLKALNYSNPDLAADCWLCMALGTPMPIALMSKNGSTSTNCTLSPPFKVQPVGLRPSPCIQAPFQNSTADIDVGFATFANCSEVKNYTSQEPLCPLPGQLFACGGNMAYSALPQNWTGLCTQISILPDIDIIPGDEPVPLPSFDYITGRPKRAVAFIPLLVGLGITGALATGSAGIGVAVDSYTKLSHQFLNDVQTLSGTINDLQDQIDSLAGVVLQNRRGLDLLTAEQGGICLALQEKCCFYANKSGIVRDKIKKLQEDLIERRRKLFENPLWSGLNGVLPYLLPLLGPLIGLLLLFSFGPWAFTRLTSFIKTQIEASLKNTVNIHYHQLASSEDPTDTMEEGLQFSKLVHPESRCSRWWRNIKDKK</sequence>
<name>A0A6P5LA42_PHACI</name>
<keyword evidence="2 7" id="KW-0812">Transmembrane</keyword>
<evidence type="ECO:0000256" key="3">
    <source>
        <dbReference type="ARBA" id="ARBA00022729"/>
    </source>
</evidence>
<evidence type="ECO:0000313" key="9">
    <source>
        <dbReference type="RefSeq" id="XP_020854903.1"/>
    </source>
</evidence>
<dbReference type="GO" id="GO:0016020">
    <property type="term" value="C:membrane"/>
    <property type="evidence" value="ECO:0007669"/>
    <property type="project" value="UniProtKB-SubCell"/>
</dbReference>
<dbReference type="SUPFAM" id="SSF58069">
    <property type="entry name" value="Virus ectodomain"/>
    <property type="match status" value="1"/>
</dbReference>
<organism evidence="8 9">
    <name type="scientific">Phascolarctos cinereus</name>
    <name type="common">Koala</name>
    <dbReference type="NCBI Taxonomy" id="38626"/>
    <lineage>
        <taxon>Eukaryota</taxon>
        <taxon>Metazoa</taxon>
        <taxon>Chordata</taxon>
        <taxon>Craniata</taxon>
        <taxon>Vertebrata</taxon>
        <taxon>Euteleostomi</taxon>
        <taxon>Mammalia</taxon>
        <taxon>Metatheria</taxon>
        <taxon>Diprotodontia</taxon>
        <taxon>Phascolarctidae</taxon>
        <taxon>Phascolarctos</taxon>
    </lineage>
</organism>